<name>A0A821S4J4_9NEOP</name>
<reference evidence="2" key="1">
    <citation type="submission" date="2021-02" db="EMBL/GenBank/DDBJ databases">
        <authorList>
            <person name="Steward A R."/>
        </authorList>
    </citation>
    <scope>NUCLEOTIDE SEQUENCE</scope>
</reference>
<dbReference type="AlphaFoldDB" id="A0A821S4J4"/>
<dbReference type="Proteomes" id="UP000663880">
    <property type="component" value="Unassembled WGS sequence"/>
</dbReference>
<keyword evidence="3" id="KW-1185">Reference proteome</keyword>
<sequence length="125" mass="13567">MSRNAQQGIRADPQRIVGFISGGYRGTECLSCGARRLGVLYLQCVTAARARIGCRLPAAAAAPGRTANQARCPSSGSPHPLHPQCRPTNEITAVRTAQASRRPMFHLVNFCILRHTLLQIDAFLE</sequence>
<feature type="region of interest" description="Disordered" evidence="1">
    <location>
        <begin position="67"/>
        <end position="86"/>
    </location>
</feature>
<dbReference type="OrthoDB" id="7472402at2759"/>
<evidence type="ECO:0000313" key="2">
    <source>
        <dbReference type="EMBL" id="CAF4852502.1"/>
    </source>
</evidence>
<protein>
    <submittedName>
        <fullName evidence="2">Uncharacterized protein</fullName>
    </submittedName>
</protein>
<accession>A0A821S4J4</accession>
<comment type="caution">
    <text evidence="2">The sequence shown here is derived from an EMBL/GenBank/DDBJ whole genome shotgun (WGS) entry which is preliminary data.</text>
</comment>
<organism evidence="2 3">
    <name type="scientific">Pieris macdunnoughi</name>
    <dbReference type="NCBI Taxonomy" id="345717"/>
    <lineage>
        <taxon>Eukaryota</taxon>
        <taxon>Metazoa</taxon>
        <taxon>Ecdysozoa</taxon>
        <taxon>Arthropoda</taxon>
        <taxon>Hexapoda</taxon>
        <taxon>Insecta</taxon>
        <taxon>Pterygota</taxon>
        <taxon>Neoptera</taxon>
        <taxon>Endopterygota</taxon>
        <taxon>Lepidoptera</taxon>
        <taxon>Glossata</taxon>
        <taxon>Ditrysia</taxon>
        <taxon>Papilionoidea</taxon>
        <taxon>Pieridae</taxon>
        <taxon>Pierinae</taxon>
        <taxon>Pieris</taxon>
    </lineage>
</organism>
<gene>
    <name evidence="2" type="ORF">PMACD_LOCUS7195</name>
</gene>
<dbReference type="EMBL" id="CAJOBZ010000016">
    <property type="protein sequence ID" value="CAF4852502.1"/>
    <property type="molecule type" value="Genomic_DNA"/>
</dbReference>
<evidence type="ECO:0000256" key="1">
    <source>
        <dbReference type="SAM" id="MobiDB-lite"/>
    </source>
</evidence>
<evidence type="ECO:0000313" key="3">
    <source>
        <dbReference type="Proteomes" id="UP000663880"/>
    </source>
</evidence>
<proteinExistence type="predicted"/>